<reference evidence="1 2" key="1">
    <citation type="submission" date="2019-07" db="EMBL/GenBank/DDBJ databases">
        <title>WGS assembly of Gossypium tomentosum.</title>
        <authorList>
            <person name="Chen Z.J."/>
            <person name="Sreedasyam A."/>
            <person name="Ando A."/>
            <person name="Song Q."/>
            <person name="De L."/>
            <person name="Hulse-Kemp A."/>
            <person name="Ding M."/>
            <person name="Ye W."/>
            <person name="Kirkbride R."/>
            <person name="Jenkins J."/>
            <person name="Plott C."/>
            <person name="Lovell J."/>
            <person name="Lin Y.-M."/>
            <person name="Vaughn R."/>
            <person name="Liu B."/>
            <person name="Li W."/>
            <person name="Simpson S."/>
            <person name="Scheffler B."/>
            <person name="Saski C."/>
            <person name="Grover C."/>
            <person name="Hu G."/>
            <person name="Conover J."/>
            <person name="Carlson J."/>
            <person name="Shu S."/>
            <person name="Boston L."/>
            <person name="Williams M."/>
            <person name="Peterson D."/>
            <person name="Mcgee K."/>
            <person name="Jones D."/>
            <person name="Wendel J."/>
            <person name="Stelly D."/>
            <person name="Grimwood J."/>
            <person name="Schmutz J."/>
        </authorList>
    </citation>
    <scope>NUCLEOTIDE SEQUENCE [LARGE SCALE GENOMIC DNA]</scope>
    <source>
        <strain evidence="1">7179.01</strain>
    </source>
</reference>
<protein>
    <submittedName>
        <fullName evidence="1">Uncharacterized protein</fullName>
    </submittedName>
</protein>
<dbReference type="Proteomes" id="UP000322667">
    <property type="component" value="Chromosome A08"/>
</dbReference>
<sequence length="45" mass="5169">MLCVRRNFQASMNRISKVGRELTIQTSLPCKSNNVLTEEQMVQVD</sequence>
<evidence type="ECO:0000313" key="2">
    <source>
        <dbReference type="Proteomes" id="UP000322667"/>
    </source>
</evidence>
<dbReference type="AlphaFoldDB" id="A0A5D2PEE6"/>
<organism evidence="1 2">
    <name type="scientific">Gossypium tomentosum</name>
    <name type="common">Hawaiian cotton</name>
    <name type="synonym">Gossypium sandvicense</name>
    <dbReference type="NCBI Taxonomy" id="34277"/>
    <lineage>
        <taxon>Eukaryota</taxon>
        <taxon>Viridiplantae</taxon>
        <taxon>Streptophyta</taxon>
        <taxon>Embryophyta</taxon>
        <taxon>Tracheophyta</taxon>
        <taxon>Spermatophyta</taxon>
        <taxon>Magnoliopsida</taxon>
        <taxon>eudicotyledons</taxon>
        <taxon>Gunneridae</taxon>
        <taxon>Pentapetalae</taxon>
        <taxon>rosids</taxon>
        <taxon>malvids</taxon>
        <taxon>Malvales</taxon>
        <taxon>Malvaceae</taxon>
        <taxon>Malvoideae</taxon>
        <taxon>Gossypium</taxon>
    </lineage>
</organism>
<proteinExistence type="predicted"/>
<dbReference type="EMBL" id="CM017617">
    <property type="protein sequence ID" value="TYI14751.1"/>
    <property type="molecule type" value="Genomic_DNA"/>
</dbReference>
<name>A0A5D2PEE6_GOSTO</name>
<accession>A0A5D2PEE6</accession>
<evidence type="ECO:0000313" key="1">
    <source>
        <dbReference type="EMBL" id="TYI14751.1"/>
    </source>
</evidence>
<gene>
    <name evidence="1" type="ORF">ES332_A08G142000v1</name>
</gene>
<keyword evidence="2" id="KW-1185">Reference proteome</keyword>